<feature type="non-terminal residue" evidence="3">
    <location>
        <position position="1"/>
    </location>
</feature>
<keyword evidence="4" id="KW-1185">Reference proteome</keyword>
<evidence type="ECO:0000313" key="3">
    <source>
        <dbReference type="EMBL" id="MBR7678425.1"/>
    </source>
</evidence>
<feature type="region of interest" description="Disordered" evidence="1">
    <location>
        <begin position="1"/>
        <end position="30"/>
    </location>
</feature>
<comment type="caution">
    <text evidence="3">The sequence shown here is derived from an EMBL/GenBank/DDBJ whole genome shotgun (WGS) entry which is preliminary data.</text>
</comment>
<reference evidence="3" key="1">
    <citation type="submission" date="2021-04" db="EMBL/GenBank/DDBJ databases">
        <title>Sequencing of actinobacteria type strains.</title>
        <authorList>
            <person name="Nguyen G.-S."/>
            <person name="Wentzel A."/>
        </authorList>
    </citation>
    <scope>NUCLEOTIDE SEQUENCE</scope>
    <source>
        <strain evidence="3">DSM 42095</strain>
    </source>
</reference>
<dbReference type="Pfam" id="PF26366">
    <property type="entry name" value="DUF8094"/>
    <property type="match status" value="1"/>
</dbReference>
<name>A0A8T4J374_9ACTN</name>
<organism evidence="3 4">
    <name type="scientific">Streptomyces daliensis</name>
    <dbReference type="NCBI Taxonomy" id="299421"/>
    <lineage>
        <taxon>Bacteria</taxon>
        <taxon>Bacillati</taxon>
        <taxon>Actinomycetota</taxon>
        <taxon>Actinomycetes</taxon>
        <taxon>Kitasatosporales</taxon>
        <taxon>Streptomycetaceae</taxon>
        <taxon>Streptomyces</taxon>
    </lineage>
</organism>
<dbReference type="AlphaFoldDB" id="A0A8T4J374"/>
<feature type="domain" description="DUF8094" evidence="2">
    <location>
        <begin position="1"/>
        <end position="173"/>
    </location>
</feature>
<proteinExistence type="predicted"/>
<dbReference type="EMBL" id="JAGSMN010001444">
    <property type="protein sequence ID" value="MBR7678425.1"/>
    <property type="molecule type" value="Genomic_DNA"/>
</dbReference>
<evidence type="ECO:0000256" key="1">
    <source>
        <dbReference type="SAM" id="MobiDB-lite"/>
    </source>
</evidence>
<protein>
    <recommendedName>
        <fullName evidence="2">DUF8094 domain-containing protein</fullName>
    </recommendedName>
</protein>
<evidence type="ECO:0000259" key="2">
    <source>
        <dbReference type="Pfam" id="PF26366"/>
    </source>
</evidence>
<sequence>KLPRVVEGADGAAAVADTGEAPGEAPLAPDRLPSAVTDLYVTGGEKAGAKLARTKPVRRALKIHRERDEVLAEMGVRKRFVADEPEDRRAYALRTADGGVLAVVPVAHTVELTARSGERGKGGKASVTPSSAEAVYDGSARRTITDDHLGQAVAHLPPSGAPRVLGADYAMINSR</sequence>
<feature type="compositionally biased region" description="Low complexity" evidence="1">
    <location>
        <begin position="1"/>
        <end position="21"/>
    </location>
</feature>
<accession>A0A8T4J374</accession>
<evidence type="ECO:0000313" key="4">
    <source>
        <dbReference type="Proteomes" id="UP000675554"/>
    </source>
</evidence>
<dbReference type="InterPro" id="IPR058407">
    <property type="entry name" value="DUF8094"/>
</dbReference>
<gene>
    <name evidence="3" type="ORF">KDA82_36755</name>
</gene>
<dbReference type="Proteomes" id="UP000675554">
    <property type="component" value="Unassembled WGS sequence"/>
</dbReference>